<dbReference type="Proteomes" id="UP000790709">
    <property type="component" value="Unassembled WGS sequence"/>
</dbReference>
<evidence type="ECO:0000313" key="2">
    <source>
        <dbReference type="Proteomes" id="UP000790709"/>
    </source>
</evidence>
<reference evidence="1" key="1">
    <citation type="journal article" date="2021" name="New Phytol.">
        <title>Evolutionary innovations through gain and loss of genes in the ectomycorrhizal Boletales.</title>
        <authorList>
            <person name="Wu G."/>
            <person name="Miyauchi S."/>
            <person name="Morin E."/>
            <person name="Kuo A."/>
            <person name="Drula E."/>
            <person name="Varga T."/>
            <person name="Kohler A."/>
            <person name="Feng B."/>
            <person name="Cao Y."/>
            <person name="Lipzen A."/>
            <person name="Daum C."/>
            <person name="Hundley H."/>
            <person name="Pangilinan J."/>
            <person name="Johnson J."/>
            <person name="Barry K."/>
            <person name="LaButti K."/>
            <person name="Ng V."/>
            <person name="Ahrendt S."/>
            <person name="Min B."/>
            <person name="Choi I.G."/>
            <person name="Park H."/>
            <person name="Plett J.M."/>
            <person name="Magnuson J."/>
            <person name="Spatafora J.W."/>
            <person name="Nagy L.G."/>
            <person name="Henrissat B."/>
            <person name="Grigoriev I.V."/>
            <person name="Yang Z.L."/>
            <person name="Xu J."/>
            <person name="Martin F.M."/>
        </authorList>
    </citation>
    <scope>NUCLEOTIDE SEQUENCE</scope>
    <source>
        <strain evidence="1">KUC20120723A-06</strain>
    </source>
</reference>
<comment type="caution">
    <text evidence="1">The sequence shown here is derived from an EMBL/GenBank/DDBJ whole genome shotgun (WGS) entry which is preliminary data.</text>
</comment>
<name>A0ACB8BAL7_9AGAM</name>
<gene>
    <name evidence="1" type="ORF">BV22DRAFT_1037037</name>
</gene>
<accession>A0ACB8BAL7</accession>
<dbReference type="EMBL" id="MU266470">
    <property type="protein sequence ID" value="KAH7922851.1"/>
    <property type="molecule type" value="Genomic_DNA"/>
</dbReference>
<proteinExistence type="predicted"/>
<protein>
    <submittedName>
        <fullName evidence="1">Uncharacterized protein</fullName>
    </submittedName>
</protein>
<keyword evidence="2" id="KW-1185">Reference proteome</keyword>
<evidence type="ECO:0000313" key="1">
    <source>
        <dbReference type="EMBL" id="KAH7922851.1"/>
    </source>
</evidence>
<organism evidence="1 2">
    <name type="scientific">Leucogyrophana mollusca</name>
    <dbReference type="NCBI Taxonomy" id="85980"/>
    <lineage>
        <taxon>Eukaryota</taxon>
        <taxon>Fungi</taxon>
        <taxon>Dikarya</taxon>
        <taxon>Basidiomycota</taxon>
        <taxon>Agaricomycotina</taxon>
        <taxon>Agaricomycetes</taxon>
        <taxon>Agaricomycetidae</taxon>
        <taxon>Boletales</taxon>
        <taxon>Boletales incertae sedis</taxon>
        <taxon>Leucogyrophana</taxon>
    </lineage>
</organism>
<sequence length="252" mass="28299">MLARLSRPSARWLEVRVESALSSPEENDVLSVDVDVLASLILPHDLSWRRVAGLCGRTISPVYKGLQSMVQDDFNHVARLLYELEPLPEDEEAALPTDARRPSSPKKCIAESSDPLPSDNLQPERPRRKRRRSSVLTDPIVIRSTHSSAPTIIITPCSSQARETSCWVPYQDASFGMQLTVPTHCALNEVHPPLAISSGTSPYIDNWEYTDGHWRATIPTPEEQCRKGLYSKVVVTRRRPCRTFRTRSPSCS</sequence>